<reference evidence="1 2" key="1">
    <citation type="submission" date="2020-09" db="EMBL/GenBank/DDBJ databases">
        <title>De no assembly of potato wild relative species, Solanum commersonii.</title>
        <authorList>
            <person name="Cho K."/>
        </authorList>
    </citation>
    <scope>NUCLEOTIDE SEQUENCE [LARGE SCALE GENOMIC DNA]</scope>
    <source>
        <strain evidence="1">LZ3.2</strain>
        <tissue evidence="1">Leaf</tissue>
    </source>
</reference>
<keyword evidence="2" id="KW-1185">Reference proteome</keyword>
<name>A0A9J5WXC8_SOLCO</name>
<organism evidence="1 2">
    <name type="scientific">Solanum commersonii</name>
    <name type="common">Commerson's wild potato</name>
    <name type="synonym">Commerson's nightshade</name>
    <dbReference type="NCBI Taxonomy" id="4109"/>
    <lineage>
        <taxon>Eukaryota</taxon>
        <taxon>Viridiplantae</taxon>
        <taxon>Streptophyta</taxon>
        <taxon>Embryophyta</taxon>
        <taxon>Tracheophyta</taxon>
        <taxon>Spermatophyta</taxon>
        <taxon>Magnoliopsida</taxon>
        <taxon>eudicotyledons</taxon>
        <taxon>Gunneridae</taxon>
        <taxon>Pentapetalae</taxon>
        <taxon>asterids</taxon>
        <taxon>lamiids</taxon>
        <taxon>Solanales</taxon>
        <taxon>Solanaceae</taxon>
        <taxon>Solanoideae</taxon>
        <taxon>Solaneae</taxon>
        <taxon>Solanum</taxon>
    </lineage>
</organism>
<accession>A0A9J5WXC8</accession>
<dbReference type="EMBL" id="JACXVP010000010">
    <property type="protein sequence ID" value="KAG5580505.1"/>
    <property type="molecule type" value="Genomic_DNA"/>
</dbReference>
<gene>
    <name evidence="1" type="ORF">H5410_051132</name>
</gene>
<comment type="caution">
    <text evidence="1">The sequence shown here is derived from an EMBL/GenBank/DDBJ whole genome shotgun (WGS) entry which is preliminary data.</text>
</comment>
<dbReference type="AlphaFoldDB" id="A0A9J5WXC8"/>
<dbReference type="Proteomes" id="UP000824120">
    <property type="component" value="Chromosome 10"/>
</dbReference>
<proteinExistence type="predicted"/>
<protein>
    <submittedName>
        <fullName evidence="1">Uncharacterized protein</fullName>
    </submittedName>
</protein>
<sequence length="73" mass="8365">MRRSHSAQLVEITDTLGDPPFGLLYRLSAFAFSIFAVQHTGTKGENKTFWRLANRRFSNLHFLVLSAAFVPFY</sequence>
<evidence type="ECO:0000313" key="1">
    <source>
        <dbReference type="EMBL" id="KAG5580505.1"/>
    </source>
</evidence>
<evidence type="ECO:0000313" key="2">
    <source>
        <dbReference type="Proteomes" id="UP000824120"/>
    </source>
</evidence>